<dbReference type="InterPro" id="IPR002568">
    <property type="entry name" value="Carla-bd"/>
</dbReference>
<keyword evidence="6" id="KW-0479">Metal-binding</keyword>
<evidence type="ECO:0000256" key="7">
    <source>
        <dbReference type="ARBA" id="ARBA00022771"/>
    </source>
</evidence>
<dbReference type="GO" id="GO:0006355">
    <property type="term" value="P:regulation of DNA-templated transcription"/>
    <property type="evidence" value="ECO:0007669"/>
    <property type="project" value="InterPro"/>
</dbReference>
<keyword evidence="7" id="KW-0863">Zinc-finger</keyword>
<evidence type="ECO:0000256" key="10">
    <source>
        <dbReference type="ARBA" id="ARBA00023280"/>
    </source>
</evidence>
<dbReference type="GO" id="GO:0052170">
    <property type="term" value="P:symbiont-mediated suppression of host innate immune response"/>
    <property type="evidence" value="ECO:0007669"/>
    <property type="project" value="UniProtKB-KW"/>
</dbReference>
<evidence type="ECO:0000256" key="1">
    <source>
        <dbReference type="ARBA" id="ARBA00006158"/>
    </source>
</evidence>
<evidence type="ECO:0000256" key="2">
    <source>
        <dbReference type="ARBA" id="ARBA00017202"/>
    </source>
</evidence>
<name>A0A8D9PH61_9VIRU</name>
<evidence type="ECO:0000256" key="6">
    <source>
        <dbReference type="ARBA" id="ARBA00022723"/>
    </source>
</evidence>
<keyword evidence="5" id="KW-1090">Inhibition of host innate immune response by virus</keyword>
<keyword evidence="10" id="KW-0899">Viral immunoevasion</keyword>
<evidence type="ECO:0000256" key="4">
    <source>
        <dbReference type="ARBA" id="ARBA00022581"/>
    </source>
</evidence>
<dbReference type="GO" id="GO:0008270">
    <property type="term" value="F:zinc ion binding"/>
    <property type="evidence" value="ECO:0007669"/>
    <property type="project" value="UniProtKB-KW"/>
</dbReference>
<accession>A0A8D9PH61</accession>
<evidence type="ECO:0000313" key="11">
    <source>
        <dbReference type="EMBL" id="DAF42478.1"/>
    </source>
</evidence>
<protein>
    <recommendedName>
        <fullName evidence="2">RNA silencing suppressor</fullName>
    </recommendedName>
</protein>
<keyword evidence="3" id="KW-0941">Suppressor of RNA silencing</keyword>
<evidence type="ECO:0000256" key="5">
    <source>
        <dbReference type="ARBA" id="ARBA00022632"/>
    </source>
</evidence>
<evidence type="ECO:0000256" key="3">
    <source>
        <dbReference type="ARBA" id="ARBA00022463"/>
    </source>
</evidence>
<keyword evidence="9" id="KW-0238">DNA-binding</keyword>
<proteinExistence type="inferred from homology"/>
<dbReference type="Pfam" id="PF01623">
    <property type="entry name" value="Carla_C4"/>
    <property type="match status" value="1"/>
</dbReference>
<evidence type="ECO:0000256" key="9">
    <source>
        <dbReference type="ARBA" id="ARBA00023125"/>
    </source>
</evidence>
<dbReference type="GO" id="GO:0003677">
    <property type="term" value="F:DNA binding"/>
    <property type="evidence" value="ECO:0007669"/>
    <property type="project" value="UniProtKB-KW"/>
</dbReference>
<comment type="similarity">
    <text evidence="1">Belongs to the carlaviruses nucleic acid-binding protein family.</text>
</comment>
<keyword evidence="4" id="KW-0945">Host-virus interaction</keyword>
<keyword evidence="8" id="KW-0862">Zinc</keyword>
<dbReference type="EMBL" id="BK013336">
    <property type="protein sequence ID" value="DAF42478.1"/>
    <property type="molecule type" value="Genomic_RNA"/>
</dbReference>
<organism evidence="11">
    <name type="scientific">Glyptostrobus pensilis prunevirus</name>
    <dbReference type="NCBI Taxonomy" id="2765862"/>
    <lineage>
        <taxon>Viruses</taxon>
        <taxon>Riboviria</taxon>
        <taxon>Orthornavirae</taxon>
        <taxon>Kitrinoviricota</taxon>
        <taxon>Alsuviricetes</taxon>
        <taxon>Tymovirales</taxon>
        <taxon>Betaflexiviridae</taxon>
        <taxon>Trivirinae</taxon>
        <taxon>Prunevirus</taxon>
    </lineage>
</organism>
<evidence type="ECO:0000256" key="8">
    <source>
        <dbReference type="ARBA" id="ARBA00022833"/>
    </source>
</evidence>
<sequence>MHVDGRVMMFALCINRILPVGVRDIVICYAILVRKQEIASERKEPLCGVSTFAAKRRAKRLGVCHRCMRDKPGYYFTRRCDGIRCVPNKFEKVAWVKSGKSKIQHEFETPDRTSGWMLRRHIREEIERFL</sequence>
<reference evidence="11" key="1">
    <citation type="journal article" date="2021" name="Gene">
        <title>Discovery of putative novel viruses in the transcriptomes of endangered plant species native to India and China.</title>
        <authorList>
            <person name="Sidharthan V.K."/>
            <person name="Kalaivanan N.S."/>
            <person name="Baranwal V.K."/>
        </authorList>
    </citation>
    <scope>NUCLEOTIDE SEQUENCE</scope>
    <source>
        <strain evidence="11">China</strain>
    </source>
</reference>